<feature type="region of interest" description="Disordered" evidence="1">
    <location>
        <begin position="161"/>
        <end position="241"/>
    </location>
</feature>
<proteinExistence type="predicted"/>
<evidence type="ECO:0000313" key="3">
    <source>
        <dbReference type="Proteomes" id="UP000246991"/>
    </source>
</evidence>
<evidence type="ECO:0000313" key="2">
    <source>
        <dbReference type="EMBL" id="PWW75004.1"/>
    </source>
</evidence>
<feature type="compositionally biased region" description="Basic and acidic residues" evidence="1">
    <location>
        <begin position="161"/>
        <end position="178"/>
    </location>
</feature>
<feature type="region of interest" description="Disordered" evidence="1">
    <location>
        <begin position="1"/>
        <end position="28"/>
    </location>
</feature>
<dbReference type="EMBL" id="PYWC01000053">
    <property type="protein sequence ID" value="PWW75004.1"/>
    <property type="molecule type" value="Genomic_DNA"/>
</dbReference>
<dbReference type="Proteomes" id="UP000246991">
    <property type="component" value="Unassembled WGS sequence"/>
</dbReference>
<name>A0A317SKS5_9PEZI</name>
<protein>
    <submittedName>
        <fullName evidence="2">Uncharacterized protein</fullName>
    </submittedName>
</protein>
<evidence type="ECO:0000256" key="1">
    <source>
        <dbReference type="SAM" id="MobiDB-lite"/>
    </source>
</evidence>
<reference evidence="2 3" key="1">
    <citation type="submission" date="2018-03" db="EMBL/GenBank/DDBJ databases">
        <title>Genomes of Pezizomycetes fungi and the evolution of truffles.</title>
        <authorList>
            <person name="Murat C."/>
            <person name="Payen T."/>
            <person name="Noel B."/>
            <person name="Kuo A."/>
            <person name="Martin F.M."/>
        </authorList>
    </citation>
    <scope>NUCLEOTIDE SEQUENCE [LARGE SCALE GENOMIC DNA]</scope>
    <source>
        <strain evidence="2">091103-1</strain>
    </source>
</reference>
<keyword evidence="3" id="KW-1185">Reference proteome</keyword>
<gene>
    <name evidence="2" type="ORF">C7212DRAFT_364755</name>
</gene>
<comment type="caution">
    <text evidence="2">The sequence shown here is derived from an EMBL/GenBank/DDBJ whole genome shotgun (WGS) entry which is preliminary data.</text>
</comment>
<organism evidence="2 3">
    <name type="scientific">Tuber magnatum</name>
    <name type="common">white Piedmont truffle</name>
    <dbReference type="NCBI Taxonomy" id="42249"/>
    <lineage>
        <taxon>Eukaryota</taxon>
        <taxon>Fungi</taxon>
        <taxon>Dikarya</taxon>
        <taxon>Ascomycota</taxon>
        <taxon>Pezizomycotina</taxon>
        <taxon>Pezizomycetes</taxon>
        <taxon>Pezizales</taxon>
        <taxon>Tuberaceae</taxon>
        <taxon>Tuber</taxon>
    </lineage>
</organism>
<sequence length="350" mass="38933">MVEHPTTRAGAQAPLSPNPPISRPEARPKPNILPLLILQQRTLFRTLSDGFEKLQGLVDDRDCPQQQSLEKVSVALGELSDSVRMIRSRMDAFIEMASDAGCIDLEVASEPREGEVSLPMRSFARAGTESNGWRNFSRPFPLVRETDVQDQDRDYERAHEATIVSHGRDTGPKTERNVHGPGFPHPGNYPEPRRTPQEGGLREPGDPEHQPPLTAPTRQASSPPIAPSPNPPSDRDDGRPLTALPRVSVLINSPLESSNIRKQVKRASRVRDPYFNEVRRISVLRTGVIRTTYYQPDPTGEEILAAGEDENSPSSKDINTQPVGHMEMIGKNARHGRGLFRRGKVGKLRW</sequence>
<dbReference type="OrthoDB" id="5416294at2759"/>
<accession>A0A317SKS5</accession>
<feature type="compositionally biased region" description="Basic and acidic residues" evidence="1">
    <location>
        <begin position="191"/>
        <end position="209"/>
    </location>
</feature>
<dbReference type="AlphaFoldDB" id="A0A317SKS5"/>